<protein>
    <submittedName>
        <fullName evidence="8">Putative transmembrane efflux protein</fullName>
    </submittedName>
</protein>
<dbReference type="Pfam" id="PF07690">
    <property type="entry name" value="MFS_1"/>
    <property type="match status" value="1"/>
</dbReference>
<feature type="transmembrane region" description="Helical" evidence="6">
    <location>
        <begin position="203"/>
        <end position="221"/>
    </location>
</feature>
<dbReference type="Gene3D" id="1.20.1250.20">
    <property type="entry name" value="MFS general substrate transporter like domains"/>
    <property type="match status" value="1"/>
</dbReference>
<feature type="transmembrane region" description="Helical" evidence="6">
    <location>
        <begin position="331"/>
        <end position="350"/>
    </location>
</feature>
<evidence type="ECO:0000256" key="2">
    <source>
        <dbReference type="ARBA" id="ARBA00022448"/>
    </source>
</evidence>
<dbReference type="EMBL" id="CP011269">
    <property type="protein sequence ID" value="ALI24286.1"/>
    <property type="molecule type" value="Genomic_DNA"/>
</dbReference>
<keyword evidence="2" id="KW-0813">Transport</keyword>
<keyword evidence="9" id="KW-1185">Reference proteome</keyword>
<evidence type="ECO:0000256" key="1">
    <source>
        <dbReference type="ARBA" id="ARBA00004651"/>
    </source>
</evidence>
<sequence>MDNRTRTVVAALSVGTLLSPLNSSMIAVALVPLRHDFGLDAAEVTWVVTVFYLASATGQPLMSRLGDRFGPRRVFTIGMAATVIVCAATVWVTSFGMLCVGRAGLALTSAVAFPCAITIIRPLSRSSGVPPSHLLGRIQIASTAGAAVGPVLGGVLETMYGWQAIMAINIPLATLAAVGAALAPPDTARTAGSLLSTIRASDLPGIALFVVSLVSLLSFLLGLASAPPWWLLALALAAGVAFTWRESRTSAPFLDVRAIASNRTLTTVYASFTMFNLVFYIAFFGLPQTLQDRGHYSSGITGVLMIPLAAVTVVLTPVIARVIDRRGLPQVLRAGTLMLAVGTALLLLAGASLHPVVVIVMTAALGVPYCVGNLAHTQALYAAADPGQSGVASGTFQATRYLGAILAISVLGVTLADGDTPISWSVAALIALVFAVLHLVVVWRWRIPGTAL</sequence>
<dbReference type="SUPFAM" id="SSF103473">
    <property type="entry name" value="MFS general substrate transporter"/>
    <property type="match status" value="1"/>
</dbReference>
<accession>A0A0N9YBC3</accession>
<evidence type="ECO:0000313" key="9">
    <source>
        <dbReference type="Proteomes" id="UP000057134"/>
    </source>
</evidence>
<feature type="transmembrane region" description="Helical" evidence="6">
    <location>
        <begin position="298"/>
        <end position="319"/>
    </location>
</feature>
<evidence type="ECO:0000256" key="6">
    <source>
        <dbReference type="SAM" id="Phobius"/>
    </source>
</evidence>
<feature type="transmembrane region" description="Helical" evidence="6">
    <location>
        <begin position="265"/>
        <end position="286"/>
    </location>
</feature>
<feature type="transmembrane region" description="Helical" evidence="6">
    <location>
        <begin position="45"/>
        <end position="62"/>
    </location>
</feature>
<feature type="transmembrane region" description="Helical" evidence="6">
    <location>
        <begin position="422"/>
        <end position="443"/>
    </location>
</feature>
<dbReference type="PANTHER" id="PTHR42718:SF9">
    <property type="entry name" value="MAJOR FACILITATOR SUPERFAMILY MULTIDRUG TRANSPORTER MFSC"/>
    <property type="match status" value="1"/>
</dbReference>
<dbReference type="AlphaFoldDB" id="A0A0N9YBC3"/>
<dbReference type="InterPro" id="IPR036259">
    <property type="entry name" value="MFS_trans_sf"/>
</dbReference>
<evidence type="ECO:0000256" key="4">
    <source>
        <dbReference type="ARBA" id="ARBA00022989"/>
    </source>
</evidence>
<keyword evidence="5 6" id="KW-0472">Membrane</keyword>
<dbReference type="GO" id="GO:0005886">
    <property type="term" value="C:plasma membrane"/>
    <property type="evidence" value="ECO:0007669"/>
    <property type="project" value="UniProtKB-SubCell"/>
</dbReference>
<dbReference type="Gene3D" id="1.20.1720.10">
    <property type="entry name" value="Multidrug resistance protein D"/>
    <property type="match status" value="1"/>
</dbReference>
<gene>
    <name evidence="8" type="ORF">XA26_04220</name>
</gene>
<dbReference type="PATRIC" id="fig|1766.6.peg.418"/>
<dbReference type="PANTHER" id="PTHR42718">
    <property type="entry name" value="MAJOR FACILITATOR SUPERFAMILY MULTIDRUG TRANSPORTER MFSC"/>
    <property type="match status" value="1"/>
</dbReference>
<dbReference type="InterPro" id="IPR011701">
    <property type="entry name" value="MFS"/>
</dbReference>
<organism evidence="8 9">
    <name type="scientific">Mycolicibacterium fortuitum</name>
    <name type="common">Mycobacterium fortuitum</name>
    <dbReference type="NCBI Taxonomy" id="1766"/>
    <lineage>
        <taxon>Bacteria</taxon>
        <taxon>Bacillati</taxon>
        <taxon>Actinomycetota</taxon>
        <taxon>Actinomycetes</taxon>
        <taxon>Mycobacteriales</taxon>
        <taxon>Mycobacteriaceae</taxon>
        <taxon>Mycolicibacterium</taxon>
    </lineage>
</organism>
<evidence type="ECO:0000256" key="3">
    <source>
        <dbReference type="ARBA" id="ARBA00022692"/>
    </source>
</evidence>
<feature type="domain" description="Major facilitator superfamily (MFS) profile" evidence="7">
    <location>
        <begin position="8"/>
        <end position="446"/>
    </location>
</feature>
<evidence type="ECO:0000259" key="7">
    <source>
        <dbReference type="PROSITE" id="PS50850"/>
    </source>
</evidence>
<reference evidence="8 9" key="1">
    <citation type="journal article" date="2015" name="MBio">
        <title>Enzymatic Degradation of Phenazines Can Generate Energy and Protect Sensitive Organisms from Toxicity.</title>
        <authorList>
            <person name="Costa K.C."/>
            <person name="Bergkessel M."/>
            <person name="Saunders S."/>
            <person name="Korlach J."/>
            <person name="Newman D.K."/>
        </authorList>
    </citation>
    <scope>NUCLEOTIDE SEQUENCE [LARGE SCALE GENOMIC DNA]</scope>
    <source>
        <strain evidence="8 9">CT6</strain>
    </source>
</reference>
<proteinExistence type="predicted"/>
<feature type="transmembrane region" description="Helical" evidence="6">
    <location>
        <begin position="227"/>
        <end position="244"/>
    </location>
</feature>
<evidence type="ECO:0000256" key="5">
    <source>
        <dbReference type="ARBA" id="ARBA00023136"/>
    </source>
</evidence>
<keyword evidence="4 6" id="KW-1133">Transmembrane helix</keyword>
<name>A0A0N9YBC3_MYCFO</name>
<feature type="transmembrane region" description="Helical" evidence="6">
    <location>
        <begin position="74"/>
        <end position="97"/>
    </location>
</feature>
<dbReference type="STRING" id="1766.XA26_04220"/>
<dbReference type="Proteomes" id="UP000057134">
    <property type="component" value="Chromosome"/>
</dbReference>
<dbReference type="InterPro" id="IPR020846">
    <property type="entry name" value="MFS_dom"/>
</dbReference>
<feature type="transmembrane region" description="Helical" evidence="6">
    <location>
        <begin position="398"/>
        <end position="416"/>
    </location>
</feature>
<comment type="subcellular location">
    <subcellularLocation>
        <location evidence="1">Cell membrane</location>
        <topology evidence="1">Multi-pass membrane protein</topology>
    </subcellularLocation>
</comment>
<feature type="transmembrane region" description="Helical" evidence="6">
    <location>
        <begin position="103"/>
        <end position="123"/>
    </location>
</feature>
<feature type="transmembrane region" description="Helical" evidence="6">
    <location>
        <begin position="135"/>
        <end position="156"/>
    </location>
</feature>
<keyword evidence="3 6" id="KW-0812">Transmembrane</keyword>
<evidence type="ECO:0000313" key="8">
    <source>
        <dbReference type="EMBL" id="ALI24286.1"/>
    </source>
</evidence>
<dbReference type="PROSITE" id="PS50850">
    <property type="entry name" value="MFS"/>
    <property type="match status" value="1"/>
</dbReference>
<dbReference type="KEGG" id="mft:XA26_04220"/>
<dbReference type="RefSeq" id="WP_054600863.1">
    <property type="nucleotide sequence ID" value="NZ_CP011269.1"/>
</dbReference>
<dbReference type="GO" id="GO:0022857">
    <property type="term" value="F:transmembrane transporter activity"/>
    <property type="evidence" value="ECO:0007669"/>
    <property type="project" value="InterPro"/>
</dbReference>
<feature type="transmembrane region" description="Helical" evidence="6">
    <location>
        <begin position="356"/>
        <end position="377"/>
    </location>
</feature>
<feature type="transmembrane region" description="Helical" evidence="6">
    <location>
        <begin position="162"/>
        <end position="183"/>
    </location>
</feature>